<reference evidence="1 2" key="1">
    <citation type="submission" date="2022-04" db="EMBL/GenBank/DDBJ databases">
        <title>Halobacillus sp. isolated from saltern.</title>
        <authorList>
            <person name="Won M."/>
            <person name="Lee C.-M."/>
            <person name="Woen H.-Y."/>
            <person name="Kwon S.-W."/>
        </authorList>
    </citation>
    <scope>NUCLEOTIDE SEQUENCE [LARGE SCALE GENOMIC DNA]</scope>
    <source>
        <strain evidence="1 2">SSBR10-3</strain>
    </source>
</reference>
<dbReference type="EMBL" id="CP095073">
    <property type="protein sequence ID" value="UOQ43324.1"/>
    <property type="molecule type" value="Genomic_DNA"/>
</dbReference>
<protein>
    <submittedName>
        <fullName evidence="1">Uncharacterized protein</fullName>
    </submittedName>
</protein>
<evidence type="ECO:0000313" key="1">
    <source>
        <dbReference type="EMBL" id="UOQ43324.1"/>
    </source>
</evidence>
<sequence>MNYFSMFAFDSFKFFMNGSYRVDGNETIILQPHKKLMHHSLQSYANYNLSVEMVEIQDSSLKNKKQFIGPFELGLPEGQVVLTKVNKE</sequence>
<dbReference type="RefSeq" id="WP_244708683.1">
    <property type="nucleotide sequence ID" value="NZ_CP095073.1"/>
</dbReference>
<evidence type="ECO:0000313" key="2">
    <source>
        <dbReference type="Proteomes" id="UP000831787"/>
    </source>
</evidence>
<dbReference type="Proteomes" id="UP000831787">
    <property type="component" value="Chromosome"/>
</dbReference>
<name>A0ABY4EGQ2_9BACI</name>
<gene>
    <name evidence="1" type="ORF">MUN89_15545</name>
</gene>
<proteinExistence type="predicted"/>
<keyword evidence="2" id="KW-1185">Reference proteome</keyword>
<accession>A0ABY4EGQ2</accession>
<organism evidence="1 2">
    <name type="scientific">Halobacillus salinarum</name>
    <dbReference type="NCBI Taxonomy" id="2932257"/>
    <lineage>
        <taxon>Bacteria</taxon>
        <taxon>Bacillati</taxon>
        <taxon>Bacillota</taxon>
        <taxon>Bacilli</taxon>
        <taxon>Bacillales</taxon>
        <taxon>Bacillaceae</taxon>
        <taxon>Halobacillus</taxon>
    </lineage>
</organism>